<reference evidence="1 2" key="1">
    <citation type="submission" date="2014-03" db="EMBL/GenBank/DDBJ databases">
        <title>Draft genome sequence of the novel thermoacidophilic archaea Acidianus copahuensis ALE1 strain, isolated from Copahue volcanic area in Neuquen Argentina.</title>
        <authorList>
            <person name="Urbieta M.S."/>
            <person name="Rascovan N."/>
            <person name="Castro C."/>
            <person name="Revale S."/>
            <person name="Giaveno M.A."/>
            <person name="Vazquez M.P."/>
            <person name="Donati E.R."/>
        </authorList>
    </citation>
    <scope>NUCLEOTIDE SEQUENCE [LARGE SCALE GENOMIC DNA]</scope>
    <source>
        <strain evidence="1 2">ALE1</strain>
    </source>
</reference>
<dbReference type="EMBL" id="JFZT01000035">
    <property type="protein sequence ID" value="EZQ10015.1"/>
    <property type="molecule type" value="Genomic_DNA"/>
</dbReference>
<organism evidence="1 2">
    <name type="scientific">Candidatus Acidianus copahuensis</name>
    <dbReference type="NCBI Taxonomy" id="1160895"/>
    <lineage>
        <taxon>Archaea</taxon>
        <taxon>Thermoproteota</taxon>
        <taxon>Thermoprotei</taxon>
        <taxon>Sulfolobales</taxon>
        <taxon>Sulfolobaceae</taxon>
        <taxon>Acidianus</taxon>
    </lineage>
</organism>
<comment type="caution">
    <text evidence="1">The sequence shown here is derived from an EMBL/GenBank/DDBJ whole genome shotgun (WGS) entry which is preliminary data.</text>
</comment>
<name>A0A031LQI7_9CREN</name>
<dbReference type="RefSeq" id="WP_048099208.1">
    <property type="nucleotide sequence ID" value="NZ_JFZT01000035.1"/>
</dbReference>
<evidence type="ECO:0000313" key="1">
    <source>
        <dbReference type="EMBL" id="EZQ10015.1"/>
    </source>
</evidence>
<proteinExistence type="predicted"/>
<protein>
    <submittedName>
        <fullName evidence="1">Uncharacterized protein</fullName>
    </submittedName>
</protein>
<dbReference type="Proteomes" id="UP000024332">
    <property type="component" value="Unassembled WGS sequence"/>
</dbReference>
<dbReference type="AlphaFoldDB" id="A0A031LQI7"/>
<gene>
    <name evidence="1" type="ORF">CM19_04560</name>
</gene>
<accession>A0A031LQI7</accession>
<keyword evidence="2" id="KW-1185">Reference proteome</keyword>
<dbReference type="STRING" id="1160895.CM19_04560"/>
<sequence>METRFYREALIRNALAEVLSGKSVKDVLDSGNRERLCSTPKEDLISFCEETMEFILNERRDEERSKRVVEEIEEECRK</sequence>
<evidence type="ECO:0000313" key="2">
    <source>
        <dbReference type="Proteomes" id="UP000024332"/>
    </source>
</evidence>
<dbReference type="OrthoDB" id="34470at2157"/>